<dbReference type="Pfam" id="PF22264">
    <property type="entry name" value="DUF6952"/>
    <property type="match status" value="1"/>
</dbReference>
<comment type="caution">
    <text evidence="1">The sequence shown here is derived from an EMBL/GenBank/DDBJ whole genome shotgun (WGS) entry which is preliminary data.</text>
</comment>
<accession>A0A6N9NKV8</accession>
<name>A0A6N9NKV8_9FLAO</name>
<evidence type="ECO:0000313" key="2">
    <source>
        <dbReference type="Proteomes" id="UP000470771"/>
    </source>
</evidence>
<reference evidence="1 2" key="1">
    <citation type="submission" date="2019-12" db="EMBL/GenBank/DDBJ databases">
        <authorList>
            <person name="Zhao J."/>
        </authorList>
    </citation>
    <scope>NUCLEOTIDE SEQUENCE [LARGE SCALE GENOMIC DNA]</scope>
    <source>
        <strain evidence="1 2">S-15</strain>
    </source>
</reference>
<evidence type="ECO:0000313" key="1">
    <source>
        <dbReference type="EMBL" id="NBG66502.1"/>
    </source>
</evidence>
<sequence>MKIPVIKKLVENFTLSELENAENAILEENKPAIEVEGDDEGEQLTHVMAAIWIQKEMQKESIPFAKALRAYTQKVRVSIGG</sequence>
<dbReference type="InterPro" id="IPR053810">
    <property type="entry name" value="DUF6952"/>
</dbReference>
<dbReference type="EMBL" id="WWNE01000007">
    <property type="protein sequence ID" value="NBG66502.1"/>
    <property type="molecule type" value="Genomic_DNA"/>
</dbReference>
<dbReference type="AlphaFoldDB" id="A0A6N9NKV8"/>
<protein>
    <submittedName>
        <fullName evidence="1">Uncharacterized protein</fullName>
    </submittedName>
</protein>
<dbReference type="RefSeq" id="WP_160633447.1">
    <property type="nucleotide sequence ID" value="NZ_WWNE01000007.1"/>
</dbReference>
<dbReference type="Proteomes" id="UP000470771">
    <property type="component" value="Unassembled WGS sequence"/>
</dbReference>
<organism evidence="1 2">
    <name type="scientific">Acidiluteibacter ferrifornacis</name>
    <dbReference type="NCBI Taxonomy" id="2692424"/>
    <lineage>
        <taxon>Bacteria</taxon>
        <taxon>Pseudomonadati</taxon>
        <taxon>Bacteroidota</taxon>
        <taxon>Flavobacteriia</taxon>
        <taxon>Flavobacteriales</taxon>
        <taxon>Cryomorphaceae</taxon>
        <taxon>Acidiluteibacter</taxon>
    </lineage>
</organism>
<keyword evidence="2" id="KW-1185">Reference proteome</keyword>
<gene>
    <name evidence="1" type="ORF">GQN54_10265</name>
</gene>
<proteinExistence type="predicted"/>